<dbReference type="GO" id="GO:0008270">
    <property type="term" value="F:zinc ion binding"/>
    <property type="evidence" value="ECO:0007669"/>
    <property type="project" value="UniProtKB-KW"/>
</dbReference>
<evidence type="ECO:0000313" key="4">
    <source>
        <dbReference type="EMBL" id="RNL83945.1"/>
    </source>
</evidence>
<evidence type="ECO:0000256" key="2">
    <source>
        <dbReference type="SAM" id="MobiDB-lite"/>
    </source>
</evidence>
<organism evidence="4 5">
    <name type="scientific">Halostreptopolyspora alba</name>
    <dbReference type="NCBI Taxonomy" id="2487137"/>
    <lineage>
        <taxon>Bacteria</taxon>
        <taxon>Bacillati</taxon>
        <taxon>Actinomycetota</taxon>
        <taxon>Actinomycetes</taxon>
        <taxon>Streptosporangiales</taxon>
        <taxon>Nocardiopsidaceae</taxon>
        <taxon>Halostreptopolyspora</taxon>
    </lineage>
</organism>
<name>A0A3N0E7W2_9ACTN</name>
<evidence type="ECO:0000313" key="5">
    <source>
        <dbReference type="Proteomes" id="UP000269198"/>
    </source>
</evidence>
<reference evidence="4 5" key="1">
    <citation type="submission" date="2018-11" db="EMBL/GenBank/DDBJ databases">
        <title>The genome draft of YIM 96095.</title>
        <authorList>
            <person name="Tang S.-K."/>
            <person name="Chunyu W.-X."/>
            <person name="Feng Y.-Z."/>
        </authorList>
    </citation>
    <scope>NUCLEOTIDE SEQUENCE [LARGE SCALE GENOMIC DNA]</scope>
    <source>
        <strain evidence="4 5">YIM 96095</strain>
    </source>
</reference>
<dbReference type="AlphaFoldDB" id="A0A3N0E7W2"/>
<keyword evidence="1" id="KW-0862">Zinc</keyword>
<proteinExistence type="predicted"/>
<dbReference type="Proteomes" id="UP000269198">
    <property type="component" value="Unassembled WGS sequence"/>
</dbReference>
<feature type="region of interest" description="Disordered" evidence="2">
    <location>
        <begin position="120"/>
        <end position="147"/>
    </location>
</feature>
<dbReference type="EMBL" id="RJMB01000013">
    <property type="protein sequence ID" value="RNL83945.1"/>
    <property type="molecule type" value="Genomic_DNA"/>
</dbReference>
<keyword evidence="5" id="KW-1185">Reference proteome</keyword>
<dbReference type="Pfam" id="PF04434">
    <property type="entry name" value="SWIM"/>
    <property type="match status" value="1"/>
</dbReference>
<feature type="compositionally biased region" description="Basic and acidic residues" evidence="2">
    <location>
        <begin position="138"/>
        <end position="147"/>
    </location>
</feature>
<feature type="compositionally biased region" description="Polar residues" evidence="2">
    <location>
        <begin position="128"/>
        <end position="137"/>
    </location>
</feature>
<accession>A0A3N0E7W2</accession>
<dbReference type="InterPro" id="IPR007527">
    <property type="entry name" value="Znf_SWIM"/>
</dbReference>
<evidence type="ECO:0000259" key="3">
    <source>
        <dbReference type="PROSITE" id="PS50966"/>
    </source>
</evidence>
<keyword evidence="1" id="KW-0479">Metal-binding</keyword>
<sequence length="445" mass="48462">MNERWSVDDVWALSPDASSTKGALKIARPASWPTRGWRAGPDGGVAAVWGECEGSGAKRYQAAVDLVGENAPASKCSCPSRKFPCKHALAVLYLWATGEVDGPDDGPAWVGEWLESRAARARGRSQKPAEQSRQATKQADRTAREREELVASGLEELELWLTDQVEAGLAEAPRRKREHWTRMGQRLVDAKASGAAGRVNALAPLTALETDWPDRMLEEFALLRLLINGYRNGRDLPERTRAAVRERIGFGLRSEEVLRTGERVRDRWRVLAKRDSTDNEAKLTTRRLWLRGEHSGRTALSLTFAAANEAPKPALRPGTVHDAEVAFYPNGYRATIAETHGGGDAGPPGGGSVTEALGHYAEVLAVDPWLDAWPVVLADVRVARDPEWALVDDTGAALPLHTAECPPWTLLAVTGGGPATVAAEWTPWGTRSLTVWGEDRTAMSL</sequence>
<evidence type="ECO:0000256" key="1">
    <source>
        <dbReference type="PROSITE-ProRule" id="PRU00325"/>
    </source>
</evidence>
<keyword evidence="1" id="KW-0863">Zinc-finger</keyword>
<dbReference type="PROSITE" id="PS50966">
    <property type="entry name" value="ZF_SWIM"/>
    <property type="match status" value="1"/>
</dbReference>
<gene>
    <name evidence="4" type="ORF">EFW17_13710</name>
</gene>
<dbReference type="RefSeq" id="WP_123201777.1">
    <property type="nucleotide sequence ID" value="NZ_RJMB01000013.1"/>
</dbReference>
<dbReference type="OrthoDB" id="9816340at2"/>
<comment type="caution">
    <text evidence="4">The sequence shown here is derived from an EMBL/GenBank/DDBJ whole genome shotgun (WGS) entry which is preliminary data.</text>
</comment>
<feature type="domain" description="SWIM-type" evidence="3">
    <location>
        <begin position="60"/>
        <end position="96"/>
    </location>
</feature>
<protein>
    <submittedName>
        <fullName evidence="4">SWIM zinc finger family protein</fullName>
    </submittedName>
</protein>